<evidence type="ECO:0000256" key="1">
    <source>
        <dbReference type="ARBA" id="ARBA00000353"/>
    </source>
</evidence>
<dbReference type="STRING" id="1965070.A0A3S3Q0I9"/>
<dbReference type="GO" id="GO:0006559">
    <property type="term" value="P:L-phenylalanine catabolic process"/>
    <property type="evidence" value="ECO:0007669"/>
    <property type="project" value="UniProtKB-UniRule"/>
</dbReference>
<protein>
    <recommendedName>
        <fullName evidence="3 5">Fumarylacetoacetase</fullName>
        <ecNumber evidence="5">3.7.1.2</ecNumber>
    </recommendedName>
    <alternativeName>
        <fullName evidence="5">Fumarylacetoacetate hydrolase</fullName>
    </alternativeName>
</protein>
<keyword evidence="5" id="KW-0378">Hydrolase</keyword>
<evidence type="ECO:0000313" key="7">
    <source>
        <dbReference type="EMBL" id="RWS11633.1"/>
    </source>
</evidence>
<dbReference type="PANTHER" id="PTHR43069">
    <property type="entry name" value="FUMARYLACETOACETASE"/>
    <property type="match status" value="1"/>
</dbReference>
<evidence type="ECO:0000256" key="3">
    <source>
        <dbReference type="ARBA" id="ARBA00014741"/>
    </source>
</evidence>
<evidence type="ECO:0000259" key="6">
    <source>
        <dbReference type="Pfam" id="PF01557"/>
    </source>
</evidence>
<feature type="binding site" evidence="4">
    <location>
        <position position="29"/>
    </location>
    <ligand>
        <name>substrate</name>
    </ligand>
</feature>
<dbReference type="EMBL" id="NCKU01001625">
    <property type="protein sequence ID" value="RWS11633.1"/>
    <property type="molecule type" value="Genomic_DNA"/>
</dbReference>
<evidence type="ECO:0000256" key="2">
    <source>
        <dbReference type="ARBA" id="ARBA00010211"/>
    </source>
</evidence>
<keyword evidence="5" id="KW-0585">Phenylalanine catabolism</keyword>
<dbReference type="GO" id="GO:0006572">
    <property type="term" value="P:L-tyrosine catabolic process"/>
    <property type="evidence" value="ECO:0007669"/>
    <property type="project" value="UniProtKB-UniRule"/>
</dbReference>
<evidence type="ECO:0000313" key="8">
    <source>
        <dbReference type="Proteomes" id="UP000285301"/>
    </source>
</evidence>
<dbReference type="SUPFAM" id="SSF56529">
    <property type="entry name" value="FAH"/>
    <property type="match status" value="1"/>
</dbReference>
<comment type="pathway">
    <text evidence="5">Amino-acid degradation; L-phenylalanine degradation; acetoacetate and fumarate from L-phenylalanine: step 6/6.</text>
</comment>
<reference evidence="7 8" key="1">
    <citation type="journal article" date="2018" name="Gigascience">
        <title>Genomes of trombidid mites reveal novel predicted allergens and laterally-transferred genes associated with secondary metabolism.</title>
        <authorList>
            <person name="Dong X."/>
            <person name="Chaisiri K."/>
            <person name="Xia D."/>
            <person name="Armstrong S.D."/>
            <person name="Fang Y."/>
            <person name="Donnelly M.J."/>
            <person name="Kadowaki T."/>
            <person name="McGarry J.W."/>
            <person name="Darby A.C."/>
            <person name="Makepeace B.L."/>
        </authorList>
    </citation>
    <scope>NUCLEOTIDE SEQUENCE [LARGE SCALE GENOMIC DNA]</scope>
    <source>
        <strain evidence="7">UoL-WK</strain>
    </source>
</reference>
<comment type="caution">
    <text evidence="7">The sequence shown here is derived from an EMBL/GenBank/DDBJ whole genome shotgun (WGS) entry which is preliminary data.</text>
</comment>
<comment type="cofactor">
    <cofactor evidence="5">
        <name>Mg(2+)</name>
        <dbReference type="ChEBI" id="CHEBI:18420"/>
    </cofactor>
    <cofactor evidence="5">
        <name>Ca(2+)</name>
        <dbReference type="ChEBI" id="CHEBI:29108"/>
    </cofactor>
</comment>
<evidence type="ECO:0000256" key="4">
    <source>
        <dbReference type="PIRSR" id="PIRSR605959-2"/>
    </source>
</evidence>
<dbReference type="GO" id="GO:0004334">
    <property type="term" value="F:fumarylacetoacetase activity"/>
    <property type="evidence" value="ECO:0007669"/>
    <property type="project" value="UniProtKB-UniRule"/>
</dbReference>
<organism evidence="7 8">
    <name type="scientific">Dinothrombium tinctorium</name>
    <dbReference type="NCBI Taxonomy" id="1965070"/>
    <lineage>
        <taxon>Eukaryota</taxon>
        <taxon>Metazoa</taxon>
        <taxon>Ecdysozoa</taxon>
        <taxon>Arthropoda</taxon>
        <taxon>Chelicerata</taxon>
        <taxon>Arachnida</taxon>
        <taxon>Acari</taxon>
        <taxon>Acariformes</taxon>
        <taxon>Trombidiformes</taxon>
        <taxon>Prostigmata</taxon>
        <taxon>Anystina</taxon>
        <taxon>Parasitengona</taxon>
        <taxon>Trombidioidea</taxon>
        <taxon>Trombidiidae</taxon>
        <taxon>Dinothrombium</taxon>
    </lineage>
</organism>
<dbReference type="Proteomes" id="UP000285301">
    <property type="component" value="Unassembled WGS sequence"/>
</dbReference>
<dbReference type="InterPro" id="IPR005959">
    <property type="entry name" value="Fumarylacetoacetase"/>
</dbReference>
<keyword evidence="8" id="KW-1185">Reference proteome</keyword>
<keyword evidence="5" id="KW-0479">Metal-binding</keyword>
<dbReference type="PANTHER" id="PTHR43069:SF2">
    <property type="entry name" value="FUMARYLACETOACETASE"/>
    <property type="match status" value="1"/>
</dbReference>
<dbReference type="OrthoDB" id="9971669at2759"/>
<dbReference type="GO" id="GO:0046872">
    <property type="term" value="F:metal ion binding"/>
    <property type="evidence" value="ECO:0007669"/>
    <property type="project" value="UniProtKB-UniRule"/>
</dbReference>
<keyword evidence="5" id="KW-0828">Tyrosine catabolism</keyword>
<dbReference type="EC" id="3.7.1.2" evidence="5"/>
<dbReference type="Pfam" id="PF01557">
    <property type="entry name" value="FAA_hydrolase"/>
    <property type="match status" value="1"/>
</dbReference>
<sequence>MYWTIKQMLAHHTITGCNINPGDLMATGTISGRTPDSYGSMLELSWKGTKPITLSDGSKRKFLQDGDEVIFTAYCERDGYRVGFGECRGKLIPALAL</sequence>
<accession>A0A3S3Q0I9</accession>
<dbReference type="GO" id="GO:1902000">
    <property type="term" value="P:homogentisate catabolic process"/>
    <property type="evidence" value="ECO:0007669"/>
    <property type="project" value="TreeGrafter"/>
</dbReference>
<dbReference type="AlphaFoldDB" id="A0A3S3Q0I9"/>
<dbReference type="Gene3D" id="3.90.850.10">
    <property type="entry name" value="Fumarylacetoacetase-like, C-terminal domain"/>
    <property type="match status" value="1"/>
</dbReference>
<feature type="domain" description="Fumarylacetoacetase-like C-terminal" evidence="6">
    <location>
        <begin position="1"/>
        <end position="89"/>
    </location>
</feature>
<evidence type="ECO:0000256" key="5">
    <source>
        <dbReference type="RuleBase" id="RU366008"/>
    </source>
</evidence>
<dbReference type="UniPathway" id="UPA00139">
    <property type="reaction ID" value="UER00341"/>
</dbReference>
<gene>
    <name evidence="7" type="ORF">B4U79_02491</name>
</gene>
<keyword evidence="5" id="KW-0106">Calcium</keyword>
<comment type="catalytic activity">
    <reaction evidence="1 5">
        <text>4-fumarylacetoacetate + H2O = acetoacetate + fumarate + H(+)</text>
        <dbReference type="Rhea" id="RHEA:10244"/>
        <dbReference type="ChEBI" id="CHEBI:13705"/>
        <dbReference type="ChEBI" id="CHEBI:15377"/>
        <dbReference type="ChEBI" id="CHEBI:15378"/>
        <dbReference type="ChEBI" id="CHEBI:18034"/>
        <dbReference type="ChEBI" id="CHEBI:29806"/>
        <dbReference type="EC" id="3.7.1.2"/>
    </reaction>
</comment>
<proteinExistence type="inferred from homology"/>
<name>A0A3S3Q0I9_9ACAR</name>
<dbReference type="InterPro" id="IPR036663">
    <property type="entry name" value="Fumarylacetoacetase_C_sf"/>
</dbReference>
<dbReference type="PROSITE" id="PS51257">
    <property type="entry name" value="PROKAR_LIPOPROTEIN"/>
    <property type="match status" value="1"/>
</dbReference>
<keyword evidence="5" id="KW-0460">Magnesium</keyword>
<dbReference type="InterPro" id="IPR011234">
    <property type="entry name" value="Fumarylacetoacetase-like_C"/>
</dbReference>
<comment type="similarity">
    <text evidence="2 5">Belongs to the FAH family.</text>
</comment>